<sequence length="168" mass="17478">MLHHGTAFTAGRPLAGGPLRAGWGAGCMSRTRRRFGAASVRQRRVPTSTCASSTGTTGTTGSSTAGQSDSGTVPLLCAVRRTSRGTQSSQSSPRCPPRPLAPSLITFAVEKGDGHRLLTGQLAHVTHTLGRGRIEVSPNGSANRAAYPVSHINIIPRQYSLGALAEHV</sequence>
<organism evidence="2 3">
    <name type="scientific">Amniculicola lignicola CBS 123094</name>
    <dbReference type="NCBI Taxonomy" id="1392246"/>
    <lineage>
        <taxon>Eukaryota</taxon>
        <taxon>Fungi</taxon>
        <taxon>Dikarya</taxon>
        <taxon>Ascomycota</taxon>
        <taxon>Pezizomycotina</taxon>
        <taxon>Dothideomycetes</taxon>
        <taxon>Pleosporomycetidae</taxon>
        <taxon>Pleosporales</taxon>
        <taxon>Amniculicolaceae</taxon>
        <taxon>Amniculicola</taxon>
    </lineage>
</organism>
<reference evidence="2" key="1">
    <citation type="journal article" date="2020" name="Stud. Mycol.">
        <title>101 Dothideomycetes genomes: a test case for predicting lifestyles and emergence of pathogens.</title>
        <authorList>
            <person name="Haridas S."/>
            <person name="Albert R."/>
            <person name="Binder M."/>
            <person name="Bloem J."/>
            <person name="Labutti K."/>
            <person name="Salamov A."/>
            <person name="Andreopoulos B."/>
            <person name="Baker S."/>
            <person name="Barry K."/>
            <person name="Bills G."/>
            <person name="Bluhm B."/>
            <person name="Cannon C."/>
            <person name="Castanera R."/>
            <person name="Culley D."/>
            <person name="Daum C."/>
            <person name="Ezra D."/>
            <person name="Gonzalez J."/>
            <person name="Henrissat B."/>
            <person name="Kuo A."/>
            <person name="Liang C."/>
            <person name="Lipzen A."/>
            <person name="Lutzoni F."/>
            <person name="Magnuson J."/>
            <person name="Mondo S."/>
            <person name="Nolan M."/>
            <person name="Ohm R."/>
            <person name="Pangilinan J."/>
            <person name="Park H.-J."/>
            <person name="Ramirez L."/>
            <person name="Alfaro M."/>
            <person name="Sun H."/>
            <person name="Tritt A."/>
            <person name="Yoshinaga Y."/>
            <person name="Zwiers L.-H."/>
            <person name="Turgeon B."/>
            <person name="Goodwin S."/>
            <person name="Spatafora J."/>
            <person name="Crous P."/>
            <person name="Grigoriev I."/>
        </authorList>
    </citation>
    <scope>NUCLEOTIDE SEQUENCE</scope>
    <source>
        <strain evidence="2">CBS 123094</strain>
    </source>
</reference>
<protein>
    <submittedName>
        <fullName evidence="2">Uncharacterized protein</fullName>
    </submittedName>
</protein>
<feature type="compositionally biased region" description="Low complexity" evidence="1">
    <location>
        <begin position="47"/>
        <end position="72"/>
    </location>
</feature>
<dbReference type="AlphaFoldDB" id="A0A6A5WPI5"/>
<evidence type="ECO:0000313" key="3">
    <source>
        <dbReference type="Proteomes" id="UP000799779"/>
    </source>
</evidence>
<evidence type="ECO:0000313" key="2">
    <source>
        <dbReference type="EMBL" id="KAF2002679.1"/>
    </source>
</evidence>
<gene>
    <name evidence="2" type="ORF">P154DRAFT_573880</name>
</gene>
<accession>A0A6A5WPI5</accession>
<name>A0A6A5WPI5_9PLEO</name>
<keyword evidence="3" id="KW-1185">Reference proteome</keyword>
<feature type="region of interest" description="Disordered" evidence="1">
    <location>
        <begin position="1"/>
        <end position="21"/>
    </location>
</feature>
<proteinExistence type="predicted"/>
<evidence type="ECO:0000256" key="1">
    <source>
        <dbReference type="SAM" id="MobiDB-lite"/>
    </source>
</evidence>
<dbReference type="Proteomes" id="UP000799779">
    <property type="component" value="Unassembled WGS sequence"/>
</dbReference>
<feature type="region of interest" description="Disordered" evidence="1">
    <location>
        <begin position="35"/>
        <end position="73"/>
    </location>
</feature>
<dbReference type="EMBL" id="ML977576">
    <property type="protein sequence ID" value="KAF2002679.1"/>
    <property type="molecule type" value="Genomic_DNA"/>
</dbReference>